<feature type="domain" description="Sulfotransferase" evidence="4">
    <location>
        <begin position="4"/>
        <end position="142"/>
    </location>
</feature>
<dbReference type="AlphaFoldDB" id="A0AAV1D502"/>
<evidence type="ECO:0000256" key="2">
    <source>
        <dbReference type="ARBA" id="ARBA00022679"/>
    </source>
</evidence>
<keyword evidence="2 3" id="KW-0808">Transferase</keyword>
<dbReference type="SUPFAM" id="SSF52540">
    <property type="entry name" value="P-loop containing nucleoside triphosphate hydrolases"/>
    <property type="match status" value="1"/>
</dbReference>
<dbReference type="GO" id="GO:0008146">
    <property type="term" value="F:sulfotransferase activity"/>
    <property type="evidence" value="ECO:0007669"/>
    <property type="project" value="InterPro"/>
</dbReference>
<evidence type="ECO:0000256" key="1">
    <source>
        <dbReference type="ARBA" id="ARBA00005771"/>
    </source>
</evidence>
<keyword evidence="6" id="KW-1185">Reference proteome</keyword>
<evidence type="ECO:0000256" key="3">
    <source>
        <dbReference type="RuleBase" id="RU361155"/>
    </source>
</evidence>
<evidence type="ECO:0000259" key="4">
    <source>
        <dbReference type="Pfam" id="PF00685"/>
    </source>
</evidence>
<reference evidence="5" key="1">
    <citation type="submission" date="2023-03" db="EMBL/GenBank/DDBJ databases">
        <authorList>
            <person name="Julca I."/>
        </authorList>
    </citation>
    <scope>NUCLEOTIDE SEQUENCE</scope>
</reference>
<organism evidence="5 6">
    <name type="scientific">Oldenlandia corymbosa var. corymbosa</name>
    <dbReference type="NCBI Taxonomy" id="529605"/>
    <lineage>
        <taxon>Eukaryota</taxon>
        <taxon>Viridiplantae</taxon>
        <taxon>Streptophyta</taxon>
        <taxon>Embryophyta</taxon>
        <taxon>Tracheophyta</taxon>
        <taxon>Spermatophyta</taxon>
        <taxon>Magnoliopsida</taxon>
        <taxon>eudicotyledons</taxon>
        <taxon>Gunneridae</taxon>
        <taxon>Pentapetalae</taxon>
        <taxon>asterids</taxon>
        <taxon>lamiids</taxon>
        <taxon>Gentianales</taxon>
        <taxon>Rubiaceae</taxon>
        <taxon>Rubioideae</taxon>
        <taxon>Spermacoceae</taxon>
        <taxon>Hedyotis-Oldenlandia complex</taxon>
        <taxon>Oldenlandia</taxon>
    </lineage>
</organism>
<name>A0AAV1D502_OLDCO</name>
<dbReference type="PANTHER" id="PTHR11783">
    <property type="entry name" value="SULFOTRANSFERASE SULT"/>
    <property type="match status" value="1"/>
</dbReference>
<proteinExistence type="inferred from homology"/>
<evidence type="ECO:0000313" key="5">
    <source>
        <dbReference type="EMBL" id="CAI9102959.1"/>
    </source>
</evidence>
<dbReference type="EMBL" id="OX459121">
    <property type="protein sequence ID" value="CAI9102959.1"/>
    <property type="molecule type" value="Genomic_DNA"/>
</dbReference>
<accession>A0AAV1D502</accession>
<dbReference type="InterPro" id="IPR027417">
    <property type="entry name" value="P-loop_NTPase"/>
</dbReference>
<dbReference type="InterPro" id="IPR000863">
    <property type="entry name" value="Sulfotransferase_dom"/>
</dbReference>
<sequence length="151" mass="17126">MIIDEVFQAFGEGAFVFGPFWDNVLGYWEASLNNPRRFMFLQYEDLIKDINSAVKKIAEFLGCGFMEEEENEGLVEEIAKLCSLQNLKNLECNKNGETETHGHKSKHSSYFRKGKVGGWVDFLSPDMAERLQSLMQDKLAGSSLTMKIQGS</sequence>
<dbReference type="EC" id="2.8.2.-" evidence="3"/>
<dbReference type="Proteomes" id="UP001161247">
    <property type="component" value="Chromosome 4"/>
</dbReference>
<evidence type="ECO:0000313" key="6">
    <source>
        <dbReference type="Proteomes" id="UP001161247"/>
    </source>
</evidence>
<comment type="similarity">
    <text evidence="1 3">Belongs to the sulfotransferase 1 family.</text>
</comment>
<dbReference type="Gene3D" id="3.40.50.300">
    <property type="entry name" value="P-loop containing nucleotide triphosphate hydrolases"/>
    <property type="match status" value="1"/>
</dbReference>
<protein>
    <recommendedName>
        <fullName evidence="3">Sulfotransferase</fullName>
        <ecNumber evidence="3">2.8.2.-</ecNumber>
    </recommendedName>
</protein>
<gene>
    <name evidence="5" type="ORF">OLC1_LOCUS12212</name>
</gene>
<dbReference type="Pfam" id="PF00685">
    <property type="entry name" value="Sulfotransfer_1"/>
    <property type="match status" value="1"/>
</dbReference>